<dbReference type="Proteomes" id="UP000315133">
    <property type="component" value="Unassembled WGS sequence"/>
</dbReference>
<sequence>MPLFGVYALFFADRGLDAAQITTMLAVWSVSAFVLEVPSGAWADVLDRRRLLVAAGVVYTAAFTCWLLVPSYAGFVAGFVLWSLSDAMKSGTFEAFLYDELAAVGREHRYGLVRSRAETAGVLTMAVAIAAAAPLHRIGGFELVGWVSVGVTLVHLLVALSLPRAARAEPPGPDDVAAEDLPEPEPVSVQAWLSALRSGLGEAVAAPAVRRVLLAYTTVVAVVGLDEFFNLVLADGGTSVGVIAWVMAGVVLAEAVGTWLADRVARLEGRAHAGLVLTGTLLLAAGAWTAGSGPWSFVALGAGYAVVSSAYVAGDIRLQATMSGDARATVTSVAALTAEVGFLVTLALVGLGTLVADLSVVVAGVALLLAVPATLTAWRAPPG</sequence>
<dbReference type="InterPro" id="IPR053160">
    <property type="entry name" value="MFS_DHA3_Transporter"/>
</dbReference>
<dbReference type="SUPFAM" id="SSF103473">
    <property type="entry name" value="MFS general substrate transporter"/>
    <property type="match status" value="1"/>
</dbReference>
<name>A0A543KQ29_9MICO</name>
<organism evidence="2 3">
    <name type="scientific">Ornithinimicrobium humiphilum</name>
    <dbReference type="NCBI Taxonomy" id="125288"/>
    <lineage>
        <taxon>Bacteria</taxon>
        <taxon>Bacillati</taxon>
        <taxon>Actinomycetota</taxon>
        <taxon>Actinomycetes</taxon>
        <taxon>Micrococcales</taxon>
        <taxon>Ornithinimicrobiaceae</taxon>
        <taxon>Ornithinimicrobium</taxon>
    </lineage>
</organism>
<keyword evidence="3" id="KW-1185">Reference proteome</keyword>
<feature type="transmembrane region" description="Helical" evidence="1">
    <location>
        <begin position="358"/>
        <end position="378"/>
    </location>
</feature>
<keyword evidence="1" id="KW-1133">Transmembrane helix</keyword>
<evidence type="ECO:0000313" key="3">
    <source>
        <dbReference type="Proteomes" id="UP000315133"/>
    </source>
</evidence>
<dbReference type="InterPro" id="IPR011701">
    <property type="entry name" value="MFS"/>
</dbReference>
<proteinExistence type="predicted"/>
<dbReference type="RefSeq" id="WP_141818690.1">
    <property type="nucleotide sequence ID" value="NZ_BAAAIL010000002.1"/>
</dbReference>
<feature type="transmembrane region" description="Helical" evidence="1">
    <location>
        <begin position="143"/>
        <end position="162"/>
    </location>
</feature>
<feature type="transmembrane region" description="Helical" evidence="1">
    <location>
        <begin position="273"/>
        <end position="291"/>
    </location>
</feature>
<dbReference type="GO" id="GO:0022857">
    <property type="term" value="F:transmembrane transporter activity"/>
    <property type="evidence" value="ECO:0007669"/>
    <property type="project" value="InterPro"/>
</dbReference>
<evidence type="ECO:0000313" key="2">
    <source>
        <dbReference type="EMBL" id="TQM97185.1"/>
    </source>
</evidence>
<dbReference type="InterPro" id="IPR036259">
    <property type="entry name" value="MFS_trans_sf"/>
</dbReference>
<feature type="transmembrane region" description="Helical" evidence="1">
    <location>
        <begin position="328"/>
        <end position="352"/>
    </location>
</feature>
<accession>A0A543KQ29</accession>
<dbReference type="EMBL" id="VFPU01000001">
    <property type="protein sequence ID" value="TQM97185.1"/>
    <property type="molecule type" value="Genomic_DNA"/>
</dbReference>
<dbReference type="PANTHER" id="PTHR23530:SF1">
    <property type="entry name" value="PERMEASE, MAJOR FACILITATOR SUPERFAMILY-RELATED"/>
    <property type="match status" value="1"/>
</dbReference>
<dbReference type="AlphaFoldDB" id="A0A543KQ29"/>
<feature type="transmembrane region" description="Helical" evidence="1">
    <location>
        <begin position="213"/>
        <end position="234"/>
    </location>
</feature>
<feature type="transmembrane region" description="Helical" evidence="1">
    <location>
        <begin position="51"/>
        <end position="69"/>
    </location>
</feature>
<feature type="transmembrane region" description="Helical" evidence="1">
    <location>
        <begin position="20"/>
        <end position="39"/>
    </location>
</feature>
<reference evidence="2 3" key="1">
    <citation type="submission" date="2019-06" db="EMBL/GenBank/DDBJ databases">
        <title>Sequencing the genomes of 1000 actinobacteria strains.</title>
        <authorList>
            <person name="Klenk H.-P."/>
        </authorList>
    </citation>
    <scope>NUCLEOTIDE SEQUENCE [LARGE SCALE GENOMIC DNA]</scope>
    <source>
        <strain evidence="2 3">DSM 12362</strain>
    </source>
</reference>
<comment type="caution">
    <text evidence="2">The sequence shown here is derived from an EMBL/GenBank/DDBJ whole genome shotgun (WGS) entry which is preliminary data.</text>
</comment>
<gene>
    <name evidence="2" type="ORF">FB476_2089</name>
</gene>
<protein>
    <submittedName>
        <fullName evidence="2">MFS transporter</fullName>
    </submittedName>
</protein>
<feature type="transmembrane region" description="Helical" evidence="1">
    <location>
        <begin position="240"/>
        <end position="261"/>
    </location>
</feature>
<dbReference type="Gene3D" id="1.20.1250.20">
    <property type="entry name" value="MFS general substrate transporter like domains"/>
    <property type="match status" value="1"/>
</dbReference>
<dbReference type="Pfam" id="PF07690">
    <property type="entry name" value="MFS_1"/>
    <property type="match status" value="1"/>
</dbReference>
<keyword evidence="1" id="KW-0812">Transmembrane</keyword>
<keyword evidence="1" id="KW-0472">Membrane</keyword>
<dbReference type="PANTHER" id="PTHR23530">
    <property type="entry name" value="TRANSPORT PROTEIN-RELATED"/>
    <property type="match status" value="1"/>
</dbReference>
<evidence type="ECO:0000256" key="1">
    <source>
        <dbReference type="SAM" id="Phobius"/>
    </source>
</evidence>
<dbReference type="OrthoDB" id="350307at2"/>